<keyword evidence="19" id="KW-1185">Reference proteome</keyword>
<evidence type="ECO:0000256" key="8">
    <source>
        <dbReference type="ARBA" id="ARBA00023047"/>
    </source>
</evidence>
<dbReference type="EMBL" id="JAVDVW010000001">
    <property type="protein sequence ID" value="MDR7098294.1"/>
    <property type="molecule type" value="Genomic_DNA"/>
</dbReference>
<keyword evidence="11" id="KW-0472">Membrane</keyword>
<gene>
    <name evidence="18" type="ORF">J2X04_000641</name>
</gene>
<dbReference type="PROSITE" id="PS51257">
    <property type="entry name" value="PROKAR_LIPOPROTEIN"/>
    <property type="match status" value="1"/>
</dbReference>
<evidence type="ECO:0000256" key="4">
    <source>
        <dbReference type="ARBA" id="ARBA00022452"/>
    </source>
</evidence>
<keyword evidence="8" id="KW-0625">Polysaccharide transport</keyword>
<feature type="domain" description="SLBB" evidence="17">
    <location>
        <begin position="120"/>
        <end position="199"/>
    </location>
</feature>
<dbReference type="Pfam" id="PF22461">
    <property type="entry name" value="SLBB_2"/>
    <property type="match status" value="1"/>
</dbReference>
<keyword evidence="4" id="KW-1134">Transmembrane beta strand</keyword>
<keyword evidence="12" id="KW-0564">Palmitate</keyword>
<evidence type="ECO:0000256" key="1">
    <source>
        <dbReference type="ARBA" id="ARBA00004571"/>
    </source>
</evidence>
<proteinExistence type="inferred from homology"/>
<dbReference type="Proteomes" id="UP001267878">
    <property type="component" value="Unassembled WGS sequence"/>
</dbReference>
<dbReference type="PANTHER" id="PTHR33619:SF3">
    <property type="entry name" value="POLYSACCHARIDE EXPORT PROTEIN GFCE-RELATED"/>
    <property type="match status" value="1"/>
</dbReference>
<evidence type="ECO:0000256" key="9">
    <source>
        <dbReference type="ARBA" id="ARBA00023065"/>
    </source>
</evidence>
<dbReference type="InterPro" id="IPR054765">
    <property type="entry name" value="SLBB_dom"/>
</dbReference>
<dbReference type="InterPro" id="IPR003715">
    <property type="entry name" value="Poly_export_N"/>
</dbReference>
<evidence type="ECO:0000256" key="12">
    <source>
        <dbReference type="ARBA" id="ARBA00023139"/>
    </source>
</evidence>
<evidence type="ECO:0000256" key="5">
    <source>
        <dbReference type="ARBA" id="ARBA00022597"/>
    </source>
</evidence>
<feature type="signal peptide" evidence="15">
    <location>
        <begin position="1"/>
        <end position="22"/>
    </location>
</feature>
<evidence type="ECO:0000256" key="10">
    <source>
        <dbReference type="ARBA" id="ARBA00023114"/>
    </source>
</evidence>
<keyword evidence="10" id="KW-0626">Porin</keyword>
<dbReference type="Pfam" id="PF02563">
    <property type="entry name" value="Poly_export"/>
    <property type="match status" value="1"/>
</dbReference>
<evidence type="ECO:0000256" key="7">
    <source>
        <dbReference type="ARBA" id="ARBA00022729"/>
    </source>
</evidence>
<dbReference type="RefSeq" id="WP_310052037.1">
    <property type="nucleotide sequence ID" value="NZ_JAVDVW010000001.1"/>
</dbReference>
<keyword evidence="13" id="KW-0998">Cell outer membrane</keyword>
<keyword evidence="14" id="KW-0449">Lipoprotein</keyword>
<evidence type="ECO:0000256" key="3">
    <source>
        <dbReference type="ARBA" id="ARBA00022448"/>
    </source>
</evidence>
<dbReference type="InterPro" id="IPR049712">
    <property type="entry name" value="Poly_export"/>
</dbReference>
<keyword evidence="7 15" id="KW-0732">Signal</keyword>
<evidence type="ECO:0000313" key="18">
    <source>
        <dbReference type="EMBL" id="MDR7098294.1"/>
    </source>
</evidence>
<evidence type="ECO:0000259" key="17">
    <source>
        <dbReference type="Pfam" id="PF22461"/>
    </source>
</evidence>
<organism evidence="18 19">
    <name type="scientific">Agrilutibacter niabensis</name>
    <dbReference type="NCBI Taxonomy" id="380628"/>
    <lineage>
        <taxon>Bacteria</taxon>
        <taxon>Pseudomonadati</taxon>
        <taxon>Pseudomonadota</taxon>
        <taxon>Gammaproteobacteria</taxon>
        <taxon>Lysobacterales</taxon>
        <taxon>Lysobacteraceae</taxon>
        <taxon>Agrilutibacter</taxon>
    </lineage>
</organism>
<keyword evidence="5" id="KW-0762">Sugar transport</keyword>
<evidence type="ECO:0000259" key="16">
    <source>
        <dbReference type="Pfam" id="PF02563"/>
    </source>
</evidence>
<evidence type="ECO:0000256" key="11">
    <source>
        <dbReference type="ARBA" id="ARBA00023136"/>
    </source>
</evidence>
<dbReference type="Gene3D" id="3.30.1950.10">
    <property type="entry name" value="wza like domain"/>
    <property type="match status" value="1"/>
</dbReference>
<evidence type="ECO:0000313" key="19">
    <source>
        <dbReference type="Proteomes" id="UP001267878"/>
    </source>
</evidence>
<feature type="domain" description="Polysaccharide export protein N-terminal" evidence="16">
    <location>
        <begin position="41"/>
        <end position="115"/>
    </location>
</feature>
<reference evidence="18 19" key="1">
    <citation type="submission" date="2023-07" db="EMBL/GenBank/DDBJ databases">
        <title>Sorghum-associated microbial communities from plants grown in Nebraska, USA.</title>
        <authorList>
            <person name="Schachtman D."/>
        </authorList>
    </citation>
    <scope>NUCLEOTIDE SEQUENCE [LARGE SCALE GENOMIC DNA]</scope>
    <source>
        <strain evidence="18 19">BE187</strain>
    </source>
</reference>
<dbReference type="PANTHER" id="PTHR33619">
    <property type="entry name" value="POLYSACCHARIDE EXPORT PROTEIN GFCE-RELATED"/>
    <property type="match status" value="1"/>
</dbReference>
<sequence length="228" mass="24899">MNFVRAAAVACLLLFLSGCASKGSVLPSSFPQVDNAVAVDASEYHIGSRDLLTITVFQIKDLDREVRVNNAGQISLPLVGAIKAAGRTVGELEQDIASGYRAHYLQDPQVTVFVKEFASQRVTINGAVKKTGIFPMTSRLSLLQAVSLSEGLSDTANENNVVVFRRAGDRQMVARFDLEAIREGRSPDPEILGDDIVVVDESEGEVWLKRFIQIAPILTAWVFYTNNN</sequence>
<protein>
    <submittedName>
        <fullName evidence="18">Polysaccharide export outer membrane protein</fullName>
    </submittedName>
</protein>
<comment type="subcellular location">
    <subcellularLocation>
        <location evidence="1">Cell outer membrane</location>
        <topology evidence="1">Multi-pass membrane protein</topology>
    </subcellularLocation>
</comment>
<feature type="chain" id="PRO_5047218761" evidence="15">
    <location>
        <begin position="23"/>
        <end position="228"/>
    </location>
</feature>
<keyword evidence="6" id="KW-0812">Transmembrane</keyword>
<keyword evidence="3" id="KW-0813">Transport</keyword>
<accession>A0ABU1VLD3</accession>
<comment type="caution">
    <text evidence="18">The sequence shown here is derived from an EMBL/GenBank/DDBJ whole genome shotgun (WGS) entry which is preliminary data.</text>
</comment>
<comment type="similarity">
    <text evidence="2">Belongs to the BexD/CtrA/VexA family.</text>
</comment>
<dbReference type="Gene3D" id="3.10.560.10">
    <property type="entry name" value="Outer membrane lipoprotein wza domain like"/>
    <property type="match status" value="1"/>
</dbReference>
<evidence type="ECO:0000256" key="6">
    <source>
        <dbReference type="ARBA" id="ARBA00022692"/>
    </source>
</evidence>
<evidence type="ECO:0000256" key="15">
    <source>
        <dbReference type="SAM" id="SignalP"/>
    </source>
</evidence>
<evidence type="ECO:0000256" key="14">
    <source>
        <dbReference type="ARBA" id="ARBA00023288"/>
    </source>
</evidence>
<evidence type="ECO:0000256" key="2">
    <source>
        <dbReference type="ARBA" id="ARBA00009450"/>
    </source>
</evidence>
<evidence type="ECO:0000256" key="13">
    <source>
        <dbReference type="ARBA" id="ARBA00023237"/>
    </source>
</evidence>
<keyword evidence="9" id="KW-0406">Ion transport</keyword>
<name>A0ABU1VLD3_9GAMM</name>